<feature type="domain" description="AMP-dependent synthetase/ligase" evidence="1">
    <location>
        <begin position="149"/>
        <end position="256"/>
    </location>
</feature>
<feature type="domain" description="AMP-dependent synthetase/ligase" evidence="1">
    <location>
        <begin position="2"/>
        <end position="124"/>
    </location>
</feature>
<evidence type="ECO:0000259" key="1">
    <source>
        <dbReference type="Pfam" id="PF00501"/>
    </source>
</evidence>
<evidence type="ECO:0008006" key="5">
    <source>
        <dbReference type="Google" id="ProtNLM"/>
    </source>
</evidence>
<dbReference type="Pfam" id="PF13193">
    <property type="entry name" value="AMP-binding_C"/>
    <property type="match status" value="1"/>
</dbReference>
<dbReference type="Gene3D" id="3.30.300.30">
    <property type="match status" value="1"/>
</dbReference>
<sequence length="434" mass="46393">MMSPTLTTPELVYQLQIARPSLLIAHAGNLPNALDAASATGLAHTHVLVLDAHKLTKPFPLSYTAMDGAIGHGAACPHIPELQFTSGEAKRTIAVLCFSSGTTGKPKAVAVSHYNVICNLVQTATSNGLTDSPTLPQEQRWRPGDRGLAGANYDLSSVRCCMVAAAPLTAELTAQMLEILPDIHLGQAYGLTETCAGVSMQLPQFPIDKKVGTLGSAGRLLSGTTAKVVKSDGRLAGVGAPGELWVKGEQVTMGYYRDERATRESFIDGYAVDSFLRITTSNRAALNHRWFRTGDEVVIHANGDIFITDRIKELIKVKGHQVAPAELEGHLLGHPHVADAGVVGLPDEFAGELPLAFVALQPDIAAAVRRDPSAAENIRTSIAQHVSEAKAPYKWLAGGIEFVEAIPKNASGKILRRILRERARTLPRSLPARL</sequence>
<reference evidence="3" key="2">
    <citation type="journal article" name="Front. Microbiol.">
        <title>Degradative Capacity of Two Strains of Rhodonia placenta: From Phenotype to Genotype.</title>
        <authorList>
            <person name="Kolle M."/>
            <person name="Horta M.A.C."/>
            <person name="Nowrousian M."/>
            <person name="Ohm R.A."/>
            <person name="Benz J.P."/>
            <person name="Pilgard A."/>
        </authorList>
    </citation>
    <scope>NUCLEOTIDE SEQUENCE</scope>
    <source>
        <strain evidence="3">FPRL280</strain>
    </source>
</reference>
<dbReference type="Proteomes" id="UP000639403">
    <property type="component" value="Unassembled WGS sequence"/>
</dbReference>
<dbReference type="InterPro" id="IPR020845">
    <property type="entry name" value="AMP-binding_CS"/>
</dbReference>
<protein>
    <recommendedName>
        <fullName evidence="5">Acetyl-CoA synthetase-like protein</fullName>
    </recommendedName>
</protein>
<dbReference type="AlphaFoldDB" id="A0A8H7P062"/>
<dbReference type="InterPro" id="IPR042099">
    <property type="entry name" value="ANL_N_sf"/>
</dbReference>
<dbReference type="InterPro" id="IPR045851">
    <property type="entry name" value="AMP-bd_C_sf"/>
</dbReference>
<dbReference type="PROSITE" id="PS00455">
    <property type="entry name" value="AMP_BINDING"/>
    <property type="match status" value="1"/>
</dbReference>
<name>A0A8H7P062_9APHY</name>
<dbReference type="PANTHER" id="PTHR24096:SF422">
    <property type="entry name" value="BCDNA.GH02901"/>
    <property type="match status" value="1"/>
</dbReference>
<evidence type="ECO:0000313" key="3">
    <source>
        <dbReference type="EMBL" id="KAF9811472.1"/>
    </source>
</evidence>
<dbReference type="PANTHER" id="PTHR24096">
    <property type="entry name" value="LONG-CHAIN-FATTY-ACID--COA LIGASE"/>
    <property type="match status" value="1"/>
</dbReference>
<accession>A0A8H7P062</accession>
<dbReference type="GO" id="GO:0016405">
    <property type="term" value="F:CoA-ligase activity"/>
    <property type="evidence" value="ECO:0007669"/>
    <property type="project" value="TreeGrafter"/>
</dbReference>
<dbReference type="SUPFAM" id="SSF56801">
    <property type="entry name" value="Acetyl-CoA synthetase-like"/>
    <property type="match status" value="1"/>
</dbReference>
<comment type="caution">
    <text evidence="3">The sequence shown here is derived from an EMBL/GenBank/DDBJ whole genome shotgun (WGS) entry which is preliminary data.</text>
</comment>
<dbReference type="InterPro" id="IPR000873">
    <property type="entry name" value="AMP-dep_synth/lig_dom"/>
</dbReference>
<dbReference type="Gene3D" id="3.40.50.12780">
    <property type="entry name" value="N-terminal domain of ligase-like"/>
    <property type="match status" value="1"/>
</dbReference>
<evidence type="ECO:0000259" key="2">
    <source>
        <dbReference type="Pfam" id="PF13193"/>
    </source>
</evidence>
<gene>
    <name evidence="3" type="ORF">IEO21_06588</name>
</gene>
<dbReference type="Gene3D" id="3.40.50.980">
    <property type="match status" value="2"/>
</dbReference>
<evidence type="ECO:0000313" key="4">
    <source>
        <dbReference type="Proteomes" id="UP000639403"/>
    </source>
</evidence>
<proteinExistence type="predicted"/>
<reference evidence="3" key="1">
    <citation type="submission" date="2020-11" db="EMBL/GenBank/DDBJ databases">
        <authorList>
            <person name="Koelle M."/>
            <person name="Horta M.A.C."/>
            <person name="Nowrousian M."/>
            <person name="Ohm R.A."/>
            <person name="Benz P."/>
            <person name="Pilgard A."/>
        </authorList>
    </citation>
    <scope>NUCLEOTIDE SEQUENCE</scope>
    <source>
        <strain evidence="3">FPRL280</strain>
    </source>
</reference>
<feature type="domain" description="AMP-binding enzyme C-terminal" evidence="2">
    <location>
        <begin position="326"/>
        <end position="413"/>
    </location>
</feature>
<dbReference type="EMBL" id="JADOXO010000153">
    <property type="protein sequence ID" value="KAF9811472.1"/>
    <property type="molecule type" value="Genomic_DNA"/>
</dbReference>
<dbReference type="Pfam" id="PF00501">
    <property type="entry name" value="AMP-binding"/>
    <property type="match status" value="2"/>
</dbReference>
<organism evidence="3 4">
    <name type="scientific">Rhodonia placenta</name>
    <dbReference type="NCBI Taxonomy" id="104341"/>
    <lineage>
        <taxon>Eukaryota</taxon>
        <taxon>Fungi</taxon>
        <taxon>Dikarya</taxon>
        <taxon>Basidiomycota</taxon>
        <taxon>Agaricomycotina</taxon>
        <taxon>Agaricomycetes</taxon>
        <taxon>Polyporales</taxon>
        <taxon>Adustoporiaceae</taxon>
        <taxon>Rhodonia</taxon>
    </lineage>
</organism>
<dbReference type="InterPro" id="IPR025110">
    <property type="entry name" value="AMP-bd_C"/>
</dbReference>